<accession>A0A1W4XD95</accession>
<protein>
    <submittedName>
        <fullName evidence="3">Uncharacterized protein LOC108740497 isoform X1</fullName>
    </submittedName>
</protein>
<feature type="region of interest" description="Disordered" evidence="1">
    <location>
        <begin position="140"/>
        <end position="167"/>
    </location>
</feature>
<keyword evidence="2" id="KW-1185">Reference proteome</keyword>
<dbReference type="AlphaFoldDB" id="A0A1W4XD95"/>
<evidence type="ECO:0000313" key="3">
    <source>
        <dbReference type="RefSeq" id="XP_018330325.1"/>
    </source>
</evidence>
<gene>
    <name evidence="3" type="primary">LOC108740497</name>
</gene>
<reference evidence="3" key="1">
    <citation type="submission" date="2025-08" db="UniProtKB">
        <authorList>
            <consortium name="RefSeq"/>
        </authorList>
    </citation>
    <scope>IDENTIFICATION</scope>
    <source>
        <tissue evidence="3">Entire body</tissue>
    </source>
</reference>
<organism evidence="2 3">
    <name type="scientific">Agrilus planipennis</name>
    <name type="common">Emerald ash borer</name>
    <name type="synonym">Agrilus marcopoli</name>
    <dbReference type="NCBI Taxonomy" id="224129"/>
    <lineage>
        <taxon>Eukaryota</taxon>
        <taxon>Metazoa</taxon>
        <taxon>Ecdysozoa</taxon>
        <taxon>Arthropoda</taxon>
        <taxon>Hexapoda</taxon>
        <taxon>Insecta</taxon>
        <taxon>Pterygota</taxon>
        <taxon>Neoptera</taxon>
        <taxon>Endopterygota</taxon>
        <taxon>Coleoptera</taxon>
        <taxon>Polyphaga</taxon>
        <taxon>Elateriformia</taxon>
        <taxon>Buprestoidea</taxon>
        <taxon>Buprestidae</taxon>
        <taxon>Agrilinae</taxon>
        <taxon>Agrilus</taxon>
    </lineage>
</organism>
<proteinExistence type="predicted"/>
<sequence>MSKEDDVLELKNQILNLKKENGCIKSENSLLKVRIRKLHEEIQKKNKQAETLINPTKNAHIRRMISEKGVSIILRLKEENLKLQKMLLEKELTIKRLQNDLKIRRTYGLKPANNCGMSVNISQRPNEMELSKNVNIPVPSFKSQEIGKPPRKRKNGILKNTDEAKHPPTIDVTHKIRTEEAISPSTCSLSDNSEAYTSQKHMLLANILRDFEGIVLKKQSFFHLESNIDGGTTTFRSTANTQNIQGDQAENLYELDIFDTSCGNSHEEIKQLQFSFMEMLSEIKNLKLTMAQLMEIQKSNDKDEESKRSEISEHCEKESFANITQNNKKCFSGQSTLQPFHQRITEEKYTQHATVATDEGETSRIGMETNNERNNDTDFETERLKKYHKLLYNIKESSESLLANDTNEDT</sequence>
<name>A0A1W4XD95_AGRPL</name>
<dbReference type="Proteomes" id="UP000192223">
    <property type="component" value="Unplaced"/>
</dbReference>
<dbReference type="RefSeq" id="XP_018330325.1">
    <property type="nucleotide sequence ID" value="XM_018474823.1"/>
</dbReference>
<dbReference type="KEGG" id="apln:108740497"/>
<dbReference type="InParanoid" id="A0A1W4XD95"/>
<dbReference type="GeneID" id="108740497"/>
<dbReference type="OrthoDB" id="2136082at2759"/>
<evidence type="ECO:0000313" key="2">
    <source>
        <dbReference type="Proteomes" id="UP000192223"/>
    </source>
</evidence>
<evidence type="ECO:0000256" key="1">
    <source>
        <dbReference type="SAM" id="MobiDB-lite"/>
    </source>
</evidence>
<dbReference type="STRING" id="224129.A0A1W4XD95"/>